<proteinExistence type="predicted"/>
<feature type="transmembrane region" description="Helical" evidence="1">
    <location>
        <begin position="24"/>
        <end position="48"/>
    </location>
</feature>
<evidence type="ECO:0000313" key="2">
    <source>
        <dbReference type="EMBL" id="KAL3086578.1"/>
    </source>
</evidence>
<sequence length="153" mass="17257">MALLLSPALSHVSCTLTVNALHFWQHFLVMAQLTDLLIALFAMALSLLHSDCKCFTLLPSQFLVMPQLTDLLIALFCNGTFTQFLVMPQLTDLLIALFFAMALSLSPALSHVSCTLTCKCFTLLEMIRFLLTRHTFWQWHDFSRPGSYLALCP</sequence>
<keyword evidence="1" id="KW-0472">Membrane</keyword>
<protein>
    <submittedName>
        <fullName evidence="2">Uncharacterized protein</fullName>
    </submittedName>
</protein>
<gene>
    <name evidence="2" type="ORF">niasHS_008781</name>
</gene>
<dbReference type="Proteomes" id="UP001620645">
    <property type="component" value="Unassembled WGS sequence"/>
</dbReference>
<organism evidence="2 3">
    <name type="scientific">Heterodera schachtii</name>
    <name type="common">Sugarbeet cyst nematode worm</name>
    <name type="synonym">Tylenchus schachtii</name>
    <dbReference type="NCBI Taxonomy" id="97005"/>
    <lineage>
        <taxon>Eukaryota</taxon>
        <taxon>Metazoa</taxon>
        <taxon>Ecdysozoa</taxon>
        <taxon>Nematoda</taxon>
        <taxon>Chromadorea</taxon>
        <taxon>Rhabditida</taxon>
        <taxon>Tylenchina</taxon>
        <taxon>Tylenchomorpha</taxon>
        <taxon>Tylenchoidea</taxon>
        <taxon>Heteroderidae</taxon>
        <taxon>Heteroderinae</taxon>
        <taxon>Heterodera</taxon>
    </lineage>
</organism>
<evidence type="ECO:0000313" key="3">
    <source>
        <dbReference type="Proteomes" id="UP001620645"/>
    </source>
</evidence>
<feature type="transmembrane region" description="Helical" evidence="1">
    <location>
        <begin position="93"/>
        <end position="118"/>
    </location>
</feature>
<keyword evidence="3" id="KW-1185">Reference proteome</keyword>
<reference evidence="2 3" key="1">
    <citation type="submission" date="2024-10" db="EMBL/GenBank/DDBJ databases">
        <authorList>
            <person name="Kim D."/>
        </authorList>
    </citation>
    <scope>NUCLEOTIDE SEQUENCE [LARGE SCALE GENOMIC DNA]</scope>
    <source>
        <strain evidence="2">Taebaek</strain>
    </source>
</reference>
<keyword evidence="1" id="KW-1133">Transmembrane helix</keyword>
<name>A0ABD2J7K8_HETSC</name>
<accession>A0ABD2J7K8</accession>
<dbReference type="AlphaFoldDB" id="A0ABD2J7K8"/>
<keyword evidence="1" id="KW-0812">Transmembrane</keyword>
<evidence type="ECO:0000256" key="1">
    <source>
        <dbReference type="SAM" id="Phobius"/>
    </source>
</evidence>
<dbReference type="EMBL" id="JBICCN010000195">
    <property type="protein sequence ID" value="KAL3086578.1"/>
    <property type="molecule type" value="Genomic_DNA"/>
</dbReference>
<feature type="transmembrane region" description="Helical" evidence="1">
    <location>
        <begin position="68"/>
        <end position="87"/>
    </location>
</feature>
<comment type="caution">
    <text evidence="2">The sequence shown here is derived from an EMBL/GenBank/DDBJ whole genome shotgun (WGS) entry which is preliminary data.</text>
</comment>